<evidence type="ECO:0000313" key="1">
    <source>
        <dbReference type="EMBL" id="KJK39429.1"/>
    </source>
</evidence>
<keyword evidence="2" id="KW-1185">Reference proteome</keyword>
<dbReference type="RefSeq" id="WP_031135419.1">
    <property type="nucleotide sequence ID" value="NZ_JYJH01000007.1"/>
</dbReference>
<dbReference type="Proteomes" id="UP000034786">
    <property type="component" value="Unassembled WGS sequence"/>
</dbReference>
<sequence length="343" mass="36245">MFDPKVSRRQVLVLGGLTLGVGAVTVAGLGPAWADTAAAGVELVPVGASPVAVLPGVGVRPAAFPRQLAVQVKHAGTDLPAGTQVAISYDPRLYSPLPAAVATVGDRRLRATSTITTDSKTSVTACTVTLTEALPAGSDPVVVVGTVFPVLYPYDLVAGPAGATAAVHHKNVRPTDRRSLQPGRPHAFGGVATPWGLEVSGVWNRYEWANGKRWYYYPARITLNGVGPGAAPVAASFSVALDPQVVSDVRIVSARLNDKAHDAGVRLLSDTRTASLFETRWTTRVKLKSGDRLDLGLEVKTRKPSRDLPTVKHPTVGLMDMGNHITQRQTGLTSMSRSDSQWT</sequence>
<protein>
    <submittedName>
        <fullName evidence="1">Uncharacterized protein</fullName>
    </submittedName>
</protein>
<proteinExistence type="predicted"/>
<reference evidence="2" key="1">
    <citation type="submission" date="2015-02" db="EMBL/GenBank/DDBJ databases">
        <authorList>
            <person name="Ju K.-S."/>
            <person name="Doroghazi J.R."/>
            <person name="Metcalf W."/>
        </authorList>
    </citation>
    <scope>NUCLEOTIDE SEQUENCE [LARGE SCALE GENOMIC DNA]</scope>
    <source>
        <strain evidence="2">NRRL B-16380</strain>
    </source>
</reference>
<evidence type="ECO:0000313" key="2">
    <source>
        <dbReference type="Proteomes" id="UP000034786"/>
    </source>
</evidence>
<gene>
    <name evidence="1" type="ORF">UK15_13325</name>
</gene>
<comment type="caution">
    <text evidence="1">The sequence shown here is derived from an EMBL/GenBank/DDBJ whole genome shotgun (WGS) entry which is preliminary data.</text>
</comment>
<name>A0A0M2GV57_9ACTN</name>
<dbReference type="InterPro" id="IPR006311">
    <property type="entry name" value="TAT_signal"/>
</dbReference>
<dbReference type="EMBL" id="JYJH01000007">
    <property type="protein sequence ID" value="KJK39429.1"/>
    <property type="molecule type" value="Genomic_DNA"/>
</dbReference>
<organism evidence="1 2">
    <name type="scientific">Streptomyces variegatus</name>
    <dbReference type="NCBI Taxonomy" id="284040"/>
    <lineage>
        <taxon>Bacteria</taxon>
        <taxon>Bacillati</taxon>
        <taxon>Actinomycetota</taxon>
        <taxon>Actinomycetes</taxon>
        <taxon>Kitasatosporales</taxon>
        <taxon>Streptomycetaceae</taxon>
        <taxon>Streptomyces</taxon>
    </lineage>
</organism>
<dbReference type="PROSITE" id="PS51318">
    <property type="entry name" value="TAT"/>
    <property type="match status" value="1"/>
</dbReference>
<accession>A0A0M2GV57</accession>
<dbReference type="PATRIC" id="fig|284040.3.peg.7360"/>
<dbReference type="AlphaFoldDB" id="A0A0M2GV57"/>